<feature type="region of interest" description="Disordered" evidence="1">
    <location>
        <begin position="1"/>
        <end position="36"/>
    </location>
</feature>
<keyword evidence="4" id="KW-1185">Reference proteome</keyword>
<sequence length="103" mass="11457">MRATRLRHGREKGEARVVGDPPGMQRGSFGSDRGLRFSGLPPLHVRRSLRPSSRRDGFLYTSQVKEMTIEREQIVAKGVGGQPNGQQLIGTLTCESREAKRVL</sequence>
<dbReference type="EnsemblMetazoa" id="ASIC012139-RA">
    <property type="protein sequence ID" value="ASIC012139-PA"/>
    <property type="gene ID" value="ASIC012139"/>
</dbReference>
<protein>
    <submittedName>
        <fullName evidence="2 3">Choloylglycine hydrolase family Linear amide C-N hydrolase</fullName>
    </submittedName>
</protein>
<organism evidence="2">
    <name type="scientific">Anopheles sinensis</name>
    <name type="common">Mosquito</name>
    <dbReference type="NCBI Taxonomy" id="74873"/>
    <lineage>
        <taxon>Eukaryota</taxon>
        <taxon>Metazoa</taxon>
        <taxon>Ecdysozoa</taxon>
        <taxon>Arthropoda</taxon>
        <taxon>Hexapoda</taxon>
        <taxon>Insecta</taxon>
        <taxon>Pterygota</taxon>
        <taxon>Neoptera</taxon>
        <taxon>Endopterygota</taxon>
        <taxon>Diptera</taxon>
        <taxon>Nematocera</taxon>
        <taxon>Culicoidea</taxon>
        <taxon>Culicidae</taxon>
        <taxon>Anophelinae</taxon>
        <taxon>Anopheles</taxon>
    </lineage>
</organism>
<dbReference type="AlphaFoldDB" id="A0A084W201"/>
<evidence type="ECO:0000313" key="3">
    <source>
        <dbReference type="EnsemblMetazoa" id="ASIC012139-PA"/>
    </source>
</evidence>
<evidence type="ECO:0000313" key="4">
    <source>
        <dbReference type="Proteomes" id="UP000030765"/>
    </source>
</evidence>
<dbReference type="EMBL" id="ATLV01019472">
    <property type="status" value="NOT_ANNOTATED_CDS"/>
    <property type="molecule type" value="Genomic_DNA"/>
</dbReference>
<evidence type="ECO:0000313" key="2">
    <source>
        <dbReference type="EMBL" id="KFB44245.1"/>
    </source>
</evidence>
<accession>A0A084W201</accession>
<evidence type="ECO:0000256" key="1">
    <source>
        <dbReference type="SAM" id="MobiDB-lite"/>
    </source>
</evidence>
<dbReference type="GO" id="GO:0016787">
    <property type="term" value="F:hydrolase activity"/>
    <property type="evidence" value="ECO:0007669"/>
    <property type="project" value="UniProtKB-KW"/>
</dbReference>
<reference evidence="3" key="2">
    <citation type="submission" date="2020-05" db="UniProtKB">
        <authorList>
            <consortium name="EnsemblMetazoa"/>
        </authorList>
    </citation>
    <scope>IDENTIFICATION</scope>
</reference>
<dbReference type="EMBL" id="KE525272">
    <property type="protein sequence ID" value="KFB44245.1"/>
    <property type="molecule type" value="Genomic_DNA"/>
</dbReference>
<dbReference type="VEuPathDB" id="VectorBase:ASIC012139"/>
<feature type="compositionally biased region" description="Basic residues" evidence="1">
    <location>
        <begin position="1"/>
        <end position="10"/>
    </location>
</feature>
<reference evidence="2 4" key="1">
    <citation type="journal article" date="2014" name="BMC Genomics">
        <title>Genome sequence of Anopheles sinensis provides insight into genetics basis of mosquito competence for malaria parasites.</title>
        <authorList>
            <person name="Zhou D."/>
            <person name="Zhang D."/>
            <person name="Ding G."/>
            <person name="Shi L."/>
            <person name="Hou Q."/>
            <person name="Ye Y."/>
            <person name="Xu Y."/>
            <person name="Zhou H."/>
            <person name="Xiong C."/>
            <person name="Li S."/>
            <person name="Yu J."/>
            <person name="Hong S."/>
            <person name="Yu X."/>
            <person name="Zou P."/>
            <person name="Chen C."/>
            <person name="Chang X."/>
            <person name="Wang W."/>
            <person name="Lv Y."/>
            <person name="Sun Y."/>
            <person name="Ma L."/>
            <person name="Shen B."/>
            <person name="Zhu C."/>
        </authorList>
    </citation>
    <scope>NUCLEOTIDE SEQUENCE [LARGE SCALE GENOMIC DNA]</scope>
</reference>
<dbReference type="Proteomes" id="UP000030765">
    <property type="component" value="Unassembled WGS sequence"/>
</dbReference>
<name>A0A084W201_ANOSI</name>
<proteinExistence type="predicted"/>
<gene>
    <name evidence="2" type="ORF">ZHAS_00012139</name>
</gene>
<keyword evidence="2" id="KW-0378">Hydrolase</keyword>